<proteinExistence type="predicted"/>
<feature type="signal peptide" evidence="1">
    <location>
        <begin position="1"/>
        <end position="16"/>
    </location>
</feature>
<accession>A0A9P7ZH19</accession>
<evidence type="ECO:0000256" key="1">
    <source>
        <dbReference type="SAM" id="SignalP"/>
    </source>
</evidence>
<dbReference type="EMBL" id="MU251268">
    <property type="protein sequence ID" value="KAG9251420.1"/>
    <property type="molecule type" value="Genomic_DNA"/>
</dbReference>
<dbReference type="OrthoDB" id="4934446at2759"/>
<keyword evidence="1" id="KW-0732">Signal</keyword>
<dbReference type="AlphaFoldDB" id="A0A9P7ZH19"/>
<keyword evidence="3" id="KW-1185">Reference proteome</keyword>
<evidence type="ECO:0000313" key="3">
    <source>
        <dbReference type="Proteomes" id="UP000887229"/>
    </source>
</evidence>
<name>A0A9P7ZH19_9HYPO</name>
<organism evidence="2 3">
    <name type="scientific">Emericellopsis atlantica</name>
    <dbReference type="NCBI Taxonomy" id="2614577"/>
    <lineage>
        <taxon>Eukaryota</taxon>
        <taxon>Fungi</taxon>
        <taxon>Dikarya</taxon>
        <taxon>Ascomycota</taxon>
        <taxon>Pezizomycotina</taxon>
        <taxon>Sordariomycetes</taxon>
        <taxon>Hypocreomycetidae</taxon>
        <taxon>Hypocreales</taxon>
        <taxon>Bionectriaceae</taxon>
        <taxon>Emericellopsis</taxon>
    </lineage>
</organism>
<evidence type="ECO:0000313" key="2">
    <source>
        <dbReference type="EMBL" id="KAG9251420.1"/>
    </source>
</evidence>
<reference evidence="2" key="1">
    <citation type="journal article" date="2021" name="IMA Fungus">
        <title>Genomic characterization of three marine fungi, including Emericellopsis atlantica sp. nov. with signatures of a generalist lifestyle and marine biomass degradation.</title>
        <authorList>
            <person name="Hagestad O.C."/>
            <person name="Hou L."/>
            <person name="Andersen J.H."/>
            <person name="Hansen E.H."/>
            <person name="Altermark B."/>
            <person name="Li C."/>
            <person name="Kuhnert E."/>
            <person name="Cox R.J."/>
            <person name="Crous P.W."/>
            <person name="Spatafora J.W."/>
            <person name="Lail K."/>
            <person name="Amirebrahimi M."/>
            <person name="Lipzen A."/>
            <person name="Pangilinan J."/>
            <person name="Andreopoulos W."/>
            <person name="Hayes R.D."/>
            <person name="Ng V."/>
            <person name="Grigoriev I.V."/>
            <person name="Jackson S.A."/>
            <person name="Sutton T.D.S."/>
            <person name="Dobson A.D.W."/>
            <person name="Rama T."/>
        </authorList>
    </citation>
    <scope>NUCLEOTIDE SEQUENCE</scope>
    <source>
        <strain evidence="2">TS7</strain>
    </source>
</reference>
<feature type="chain" id="PRO_5040260360" evidence="1">
    <location>
        <begin position="17"/>
        <end position="423"/>
    </location>
</feature>
<comment type="caution">
    <text evidence="2">The sequence shown here is derived from an EMBL/GenBank/DDBJ whole genome shotgun (WGS) entry which is preliminary data.</text>
</comment>
<dbReference type="Proteomes" id="UP000887229">
    <property type="component" value="Unassembled WGS sequence"/>
</dbReference>
<sequence length="423" mass="47398">MSFLSVLLYIVHGTSLRRGYEMRKPPDDAIYLELFSRILVGRDGCPHQLLAALEQGINVAWEDVYDVVNPYGDRRGNAFESVWTFDLDKGLVFLTKNDQHSSASLGLARERLLTLDDFVPVDIVRQPLQADQDIPGLYWEPEFDYMPREISFLGRIIRDFGHTWRHVLCREINTTTFMKLAYAIIWISKMEFTLLERVGFEHISQGGPYVKVIDLPSWDTPDANLVPAGSSWFVLTQDIYKGLELVRGHAARQALHGRSTTESIKYAVLTLRQVVLCKASGKCLSWTRPEKLFHDSPATDAAISMILTISAIERKPLTINTLPVEIQDKILRQATVSLVASSKLGCELGIGSPFSWIERGVPIGIQERKTHRSERSPVESQLVFNGVGSGLSYKRDGSSQTPISSIQTLGSVSILLPSPGYIH</sequence>
<dbReference type="GeneID" id="70289644"/>
<gene>
    <name evidence="2" type="ORF">F5Z01DRAFT_279938</name>
</gene>
<protein>
    <submittedName>
        <fullName evidence="2">Uncharacterized protein</fullName>
    </submittedName>
</protein>
<dbReference type="RefSeq" id="XP_046115344.1">
    <property type="nucleotide sequence ID" value="XM_046258741.1"/>
</dbReference>